<reference evidence="1" key="1">
    <citation type="submission" date="2020-08" db="EMBL/GenBank/DDBJ databases">
        <title>Multicomponent nature underlies the extraordinary mechanical properties of spider dragline silk.</title>
        <authorList>
            <person name="Kono N."/>
            <person name="Nakamura H."/>
            <person name="Mori M."/>
            <person name="Yoshida Y."/>
            <person name="Ohtoshi R."/>
            <person name="Malay A.D."/>
            <person name="Moran D.A.P."/>
            <person name="Tomita M."/>
            <person name="Numata K."/>
            <person name="Arakawa K."/>
        </authorList>
    </citation>
    <scope>NUCLEOTIDE SEQUENCE</scope>
</reference>
<comment type="caution">
    <text evidence="1">The sequence shown here is derived from an EMBL/GenBank/DDBJ whole genome shotgun (WGS) entry which is preliminary data.</text>
</comment>
<evidence type="ECO:0000313" key="2">
    <source>
        <dbReference type="Proteomes" id="UP000887013"/>
    </source>
</evidence>
<dbReference type="Proteomes" id="UP000887013">
    <property type="component" value="Unassembled WGS sequence"/>
</dbReference>
<name>A0A8X6PCE5_NEPPI</name>
<gene>
    <name evidence="1" type="ORF">NPIL_276751</name>
</gene>
<proteinExistence type="predicted"/>
<organism evidence="1 2">
    <name type="scientific">Nephila pilipes</name>
    <name type="common">Giant wood spider</name>
    <name type="synonym">Nephila maculata</name>
    <dbReference type="NCBI Taxonomy" id="299642"/>
    <lineage>
        <taxon>Eukaryota</taxon>
        <taxon>Metazoa</taxon>
        <taxon>Ecdysozoa</taxon>
        <taxon>Arthropoda</taxon>
        <taxon>Chelicerata</taxon>
        <taxon>Arachnida</taxon>
        <taxon>Araneae</taxon>
        <taxon>Araneomorphae</taxon>
        <taxon>Entelegynae</taxon>
        <taxon>Araneoidea</taxon>
        <taxon>Nephilidae</taxon>
        <taxon>Nephila</taxon>
    </lineage>
</organism>
<keyword evidence="2" id="KW-1185">Reference proteome</keyword>
<evidence type="ECO:0000313" key="1">
    <source>
        <dbReference type="EMBL" id="GFT62771.1"/>
    </source>
</evidence>
<accession>A0A8X6PCE5</accession>
<sequence>MICIKTRHRRNDMGYYGVAYSILKDVSIALRKDRAHRRRDLDGIPSMLTYDFKGSIQERRILRRREEDTDTYTHSFFSRDLNIYSELIEAVWIKSRMF</sequence>
<dbReference type="AlphaFoldDB" id="A0A8X6PCE5"/>
<protein>
    <submittedName>
        <fullName evidence="1">Uncharacterized protein</fullName>
    </submittedName>
</protein>
<dbReference type="EMBL" id="BMAW01068106">
    <property type="protein sequence ID" value="GFT62771.1"/>
    <property type="molecule type" value="Genomic_DNA"/>
</dbReference>